<dbReference type="InterPro" id="IPR013126">
    <property type="entry name" value="Hsp_70_fam"/>
</dbReference>
<dbReference type="Proteomes" id="UP000662637">
    <property type="component" value="Unassembled WGS sequence"/>
</dbReference>
<gene>
    <name evidence="4" type="ORF">GHT09_009830</name>
</gene>
<reference evidence="4" key="1">
    <citation type="submission" date="2020-08" db="EMBL/GenBank/DDBJ databases">
        <authorList>
            <person name="Shumante A."/>
            <person name="Zimin A.V."/>
            <person name="Puiu D."/>
            <person name="Salzberg S.L."/>
        </authorList>
    </citation>
    <scope>NUCLEOTIDE SEQUENCE</scope>
    <source>
        <strain evidence="4">WC2-LM</strain>
        <tissue evidence="4">Liver</tissue>
    </source>
</reference>
<evidence type="ECO:0000256" key="3">
    <source>
        <dbReference type="ARBA" id="ARBA00022840"/>
    </source>
</evidence>
<comment type="similarity">
    <text evidence="1">Belongs to the heat shock protein 70 family.</text>
</comment>
<protein>
    <submittedName>
        <fullName evidence="4">Uncharacterized protein</fullName>
    </submittedName>
</protein>
<dbReference type="InterPro" id="IPR043129">
    <property type="entry name" value="ATPase_NBD"/>
</dbReference>
<sequence length="186" mass="21341">MVLLLLCAARLRRMTRNGHRYRVQHRPGDHLLLRWGVQEWPLEIISNNQGKCIRPYYVAFTPEEEHLIRDTVKNLLTSNPENTDFDAQWLIGSTGNDPSVQQDIKFLPFKVFEDKHKHKPYIQVDIGGGQTKIFAPEEISAMILTKMKEIAEAYLGKKVTHAVVTVSAYFNDATGKRPKMLELLLA</sequence>
<organism evidence="4 5">
    <name type="scientific">Marmota monax</name>
    <name type="common">Woodchuck</name>
    <dbReference type="NCBI Taxonomy" id="9995"/>
    <lineage>
        <taxon>Eukaryota</taxon>
        <taxon>Metazoa</taxon>
        <taxon>Chordata</taxon>
        <taxon>Craniata</taxon>
        <taxon>Vertebrata</taxon>
        <taxon>Euteleostomi</taxon>
        <taxon>Mammalia</taxon>
        <taxon>Eutheria</taxon>
        <taxon>Euarchontoglires</taxon>
        <taxon>Glires</taxon>
        <taxon>Rodentia</taxon>
        <taxon>Sciuromorpha</taxon>
        <taxon>Sciuridae</taxon>
        <taxon>Xerinae</taxon>
        <taxon>Marmotini</taxon>
        <taxon>Marmota</taxon>
    </lineage>
</organism>
<name>A0A834V147_MARMO</name>
<dbReference type="PANTHER" id="PTHR19375">
    <property type="entry name" value="HEAT SHOCK PROTEIN 70KDA"/>
    <property type="match status" value="1"/>
</dbReference>
<evidence type="ECO:0000313" key="4">
    <source>
        <dbReference type="EMBL" id="KAF7479053.1"/>
    </source>
</evidence>
<dbReference type="SUPFAM" id="SSF53067">
    <property type="entry name" value="Actin-like ATPase domain"/>
    <property type="match status" value="1"/>
</dbReference>
<dbReference type="AlphaFoldDB" id="A0A834V147"/>
<comment type="caution">
    <text evidence="4">The sequence shown here is derived from an EMBL/GenBank/DDBJ whole genome shotgun (WGS) entry which is preliminary data.</text>
</comment>
<evidence type="ECO:0000313" key="5">
    <source>
        <dbReference type="Proteomes" id="UP000662637"/>
    </source>
</evidence>
<proteinExistence type="inferred from homology"/>
<dbReference type="GO" id="GO:0140662">
    <property type="term" value="F:ATP-dependent protein folding chaperone"/>
    <property type="evidence" value="ECO:0007669"/>
    <property type="project" value="InterPro"/>
</dbReference>
<dbReference type="Gene3D" id="3.30.420.40">
    <property type="match status" value="1"/>
</dbReference>
<keyword evidence="2" id="KW-0547">Nucleotide-binding</keyword>
<dbReference type="EMBL" id="WJEC01001348">
    <property type="protein sequence ID" value="KAF7479053.1"/>
    <property type="molecule type" value="Genomic_DNA"/>
</dbReference>
<evidence type="ECO:0000256" key="2">
    <source>
        <dbReference type="ARBA" id="ARBA00022741"/>
    </source>
</evidence>
<accession>A0A834V147</accession>
<evidence type="ECO:0000256" key="1">
    <source>
        <dbReference type="ARBA" id="ARBA00007381"/>
    </source>
</evidence>
<dbReference type="GO" id="GO:0005524">
    <property type="term" value="F:ATP binding"/>
    <property type="evidence" value="ECO:0007669"/>
    <property type="project" value="UniProtKB-KW"/>
</dbReference>
<dbReference type="PRINTS" id="PR00301">
    <property type="entry name" value="HEATSHOCK70"/>
</dbReference>
<keyword evidence="3" id="KW-0067">ATP-binding</keyword>
<dbReference type="Pfam" id="PF00012">
    <property type="entry name" value="HSP70"/>
    <property type="match status" value="1"/>
</dbReference>